<protein>
    <recommendedName>
        <fullName evidence="2">CRISPR type III-associated protein domain-containing protein</fullName>
    </recommendedName>
</protein>
<dbReference type="CDD" id="cd09726">
    <property type="entry name" value="RAMP_I_III"/>
    <property type="match status" value="1"/>
</dbReference>
<dbReference type="Pfam" id="PF03787">
    <property type="entry name" value="RAMPs"/>
    <property type="match status" value="1"/>
</dbReference>
<reference evidence="3 4" key="1">
    <citation type="submission" date="2015-06" db="EMBL/GenBank/DDBJ databases">
        <title>Draft genome assembly of filamentous brackish cyanobacterium Limnoraphis robusta strain CS-951.</title>
        <authorList>
            <person name="Willis A."/>
            <person name="Parks M."/>
            <person name="Burford M.A."/>
        </authorList>
    </citation>
    <scope>NUCLEOTIDE SEQUENCE [LARGE SCALE GENOMIC DNA]</scope>
    <source>
        <strain evidence="3 4">CS-951</strain>
    </source>
</reference>
<accession>A0A0F5YI06</accession>
<feature type="domain" description="CRISPR type III-associated protein" evidence="2">
    <location>
        <begin position="64"/>
        <end position="230"/>
    </location>
</feature>
<dbReference type="GO" id="GO:0051607">
    <property type="term" value="P:defense response to virus"/>
    <property type="evidence" value="ECO:0007669"/>
    <property type="project" value="UniProtKB-KW"/>
</dbReference>
<name>A0A0F5YI06_9CYAN</name>
<sequence>MLPLPEDMPKWYTVNCDKPEEEKGWTPKTEDIVQKPNSNKEIINAWNGTVEPRNGKQYTVRVDKLEVLSPIQVGGYIFSEGGILPAQVGGVPYIPGSSIRGAFLKWIKTNLPNLEASEQQFWLSLLKPDKTGWQPRKIRFESVLLKDLKPFPLYAQQEWQVFNEKSNKLSVQWQVAPKHPPKPTPGNKSLQVLLKEGATSQQKEWLKTQLKQMLEKRGIGRGTASGFGRLGTSIPSGKWQIKLTGMKPCVQQYNNNPNKPEKNQNGIYRWTPQVLRANLRGYFTRLALSLLSRQNAIALTNKVFGGLTSPAQLQLTSYLGQVKSPFKLQNQDYANIKAKDAHETWVINVDCNSSFDDLIGGLLDLSSRLGGLGPGWRRPPHKLKRFNGFRGSEFEVSPVASSGVFEENPGQYLQSLIELLQEIIRQQAERAGLQFSNNTTVGKIVSIWQGEPTLWEEIVHKVCSTNAKDKPSWCGVIDDEDSKKKGKKPRPSGYAVRQYESFCLLTVFDPNVEETLRQKHFTRIWPSQ</sequence>
<dbReference type="AlphaFoldDB" id="A0A0F5YI06"/>
<evidence type="ECO:0000313" key="4">
    <source>
        <dbReference type="Proteomes" id="UP000033607"/>
    </source>
</evidence>
<dbReference type="EMBL" id="LATL02000355">
    <property type="protein sequence ID" value="KKD37830.1"/>
    <property type="molecule type" value="Genomic_DNA"/>
</dbReference>
<dbReference type="InterPro" id="IPR005537">
    <property type="entry name" value="RAMP_III_fam"/>
</dbReference>
<gene>
    <name evidence="3" type="ORF">WN50_12015</name>
</gene>
<organism evidence="3 4">
    <name type="scientific">Limnoraphis robusta CS-951</name>
    <dbReference type="NCBI Taxonomy" id="1637645"/>
    <lineage>
        <taxon>Bacteria</taxon>
        <taxon>Bacillati</taxon>
        <taxon>Cyanobacteriota</taxon>
        <taxon>Cyanophyceae</taxon>
        <taxon>Oscillatoriophycideae</taxon>
        <taxon>Oscillatoriales</taxon>
        <taxon>Sirenicapillariaceae</taxon>
        <taxon>Limnoraphis</taxon>
    </lineage>
</organism>
<evidence type="ECO:0000259" key="2">
    <source>
        <dbReference type="Pfam" id="PF03787"/>
    </source>
</evidence>
<dbReference type="RefSeq" id="WP_046278784.1">
    <property type="nucleotide sequence ID" value="NZ_LATL02000355.1"/>
</dbReference>
<dbReference type="Proteomes" id="UP000033607">
    <property type="component" value="Unassembled WGS sequence"/>
</dbReference>
<comment type="caution">
    <text evidence="3">The sequence shown here is derived from an EMBL/GenBank/DDBJ whole genome shotgun (WGS) entry which is preliminary data.</text>
</comment>
<proteinExistence type="predicted"/>
<evidence type="ECO:0000256" key="1">
    <source>
        <dbReference type="ARBA" id="ARBA00023118"/>
    </source>
</evidence>
<keyword evidence="1" id="KW-0051">Antiviral defense</keyword>
<evidence type="ECO:0000313" key="3">
    <source>
        <dbReference type="EMBL" id="KKD37830.1"/>
    </source>
</evidence>